<dbReference type="InterPro" id="IPR003749">
    <property type="entry name" value="ThiS/MoaD-like"/>
</dbReference>
<keyword evidence="1" id="KW-0547">Nucleotide-binding</keyword>
<accession>A0ABY1I6B3</accession>
<evidence type="ECO:0000256" key="2">
    <source>
        <dbReference type="ARBA" id="ARBA00024200"/>
    </source>
</evidence>
<dbReference type="CDD" id="cd00754">
    <property type="entry name" value="Ubl_MoaD"/>
    <property type="match status" value="1"/>
</dbReference>
<dbReference type="PANTHER" id="PTHR33359">
    <property type="entry name" value="MOLYBDOPTERIN SYNTHASE SULFUR CARRIER SUBUNIT"/>
    <property type="match status" value="1"/>
</dbReference>
<comment type="similarity">
    <text evidence="2">Belongs to the MoaD family.</text>
</comment>
<dbReference type="Pfam" id="PF02597">
    <property type="entry name" value="ThiS"/>
    <property type="match status" value="1"/>
</dbReference>
<dbReference type="EMBL" id="FQZC01000001">
    <property type="protein sequence ID" value="SHI68935.1"/>
    <property type="molecule type" value="Genomic_DNA"/>
</dbReference>
<organism evidence="4 5">
    <name type="scientific">Aureimonas altamirensis DSM 21988</name>
    <dbReference type="NCBI Taxonomy" id="1121026"/>
    <lineage>
        <taxon>Bacteria</taxon>
        <taxon>Pseudomonadati</taxon>
        <taxon>Pseudomonadota</taxon>
        <taxon>Alphaproteobacteria</taxon>
        <taxon>Hyphomicrobiales</taxon>
        <taxon>Aurantimonadaceae</taxon>
        <taxon>Aureimonas</taxon>
    </lineage>
</organism>
<evidence type="ECO:0000313" key="5">
    <source>
        <dbReference type="Proteomes" id="UP000184290"/>
    </source>
</evidence>
<evidence type="ECO:0000256" key="3">
    <source>
        <dbReference type="ARBA" id="ARBA00024247"/>
    </source>
</evidence>
<dbReference type="SUPFAM" id="SSF54285">
    <property type="entry name" value="MoaD/ThiS"/>
    <property type="match status" value="1"/>
</dbReference>
<dbReference type="Proteomes" id="UP000184290">
    <property type="component" value="Unassembled WGS sequence"/>
</dbReference>
<evidence type="ECO:0000256" key="1">
    <source>
        <dbReference type="ARBA" id="ARBA00022741"/>
    </source>
</evidence>
<name>A0ABY1I6B3_9HYPH</name>
<protein>
    <recommendedName>
        <fullName evidence="3">Molybdopterin synthase sulfur carrier subunit</fullName>
    </recommendedName>
</protein>
<dbReference type="InterPro" id="IPR012675">
    <property type="entry name" value="Beta-grasp_dom_sf"/>
</dbReference>
<dbReference type="InterPro" id="IPR016155">
    <property type="entry name" value="Mopterin_synth/thiamin_S_b"/>
</dbReference>
<dbReference type="RefSeq" id="WP_060601731.1">
    <property type="nucleotide sequence ID" value="NZ_FQZC01000001.1"/>
</dbReference>
<gene>
    <name evidence="4" type="ORF">SAMN02745911_0864</name>
</gene>
<sequence length="83" mass="8992">MKLAYFASIRERIGLAEEDVSVPAGIGTVADLIGWLESRGENYADALKTPQLVRVALDHEHARHDASLASVREVAFFPPMTGG</sequence>
<dbReference type="Gene3D" id="3.10.20.30">
    <property type="match status" value="1"/>
</dbReference>
<dbReference type="InterPro" id="IPR044672">
    <property type="entry name" value="MOCS2A"/>
</dbReference>
<comment type="caution">
    <text evidence="4">The sequence shown here is derived from an EMBL/GenBank/DDBJ whole genome shotgun (WGS) entry which is preliminary data.</text>
</comment>
<evidence type="ECO:0000313" key="4">
    <source>
        <dbReference type="EMBL" id="SHI68935.1"/>
    </source>
</evidence>
<dbReference type="NCBIfam" id="TIGR01682">
    <property type="entry name" value="moaD"/>
    <property type="match status" value="1"/>
</dbReference>
<proteinExistence type="inferred from homology"/>
<dbReference type="PANTHER" id="PTHR33359:SF1">
    <property type="entry name" value="MOLYBDOPTERIN SYNTHASE SULFUR CARRIER SUBUNIT"/>
    <property type="match status" value="1"/>
</dbReference>
<keyword evidence="5" id="KW-1185">Reference proteome</keyword>
<reference evidence="4 5" key="1">
    <citation type="submission" date="2016-11" db="EMBL/GenBank/DDBJ databases">
        <authorList>
            <person name="Varghese N."/>
            <person name="Submissions S."/>
        </authorList>
    </citation>
    <scope>NUCLEOTIDE SEQUENCE [LARGE SCALE GENOMIC DNA]</scope>
    <source>
        <strain evidence="4 5">DSM 21988</strain>
    </source>
</reference>